<gene>
    <name evidence="1" type="ORF">ENE74_01990</name>
</gene>
<keyword evidence="2" id="KW-1185">Reference proteome</keyword>
<reference evidence="1 2" key="1">
    <citation type="submission" date="2019-01" db="EMBL/GenBank/DDBJ databases">
        <authorList>
            <person name="Chen W.-M."/>
        </authorList>
    </citation>
    <scope>NUCLEOTIDE SEQUENCE [LARGE SCALE GENOMIC DNA]</scope>
    <source>
        <strain evidence="1 2">TLA-22</strain>
    </source>
</reference>
<dbReference type="RefSeq" id="WP_127688961.1">
    <property type="nucleotide sequence ID" value="NZ_RZUL01000001.1"/>
</dbReference>
<protein>
    <submittedName>
        <fullName evidence="1">Tail tape measure protein</fullName>
    </submittedName>
</protein>
<proteinExistence type="predicted"/>
<dbReference type="Proteomes" id="UP000282977">
    <property type="component" value="Unassembled WGS sequence"/>
</dbReference>
<name>A0A437JC19_9SPHN</name>
<comment type="caution">
    <text evidence="1">The sequence shown here is derived from an EMBL/GenBank/DDBJ whole genome shotgun (WGS) entry which is preliminary data.</text>
</comment>
<dbReference type="OrthoDB" id="7996304at2"/>
<evidence type="ECO:0000313" key="2">
    <source>
        <dbReference type="Proteomes" id="UP000282977"/>
    </source>
</evidence>
<accession>A0A437JC19</accession>
<dbReference type="AlphaFoldDB" id="A0A437JC19"/>
<organism evidence="1 2">
    <name type="scientific">Sphingobium algorifonticola</name>
    <dbReference type="NCBI Taxonomy" id="2008318"/>
    <lineage>
        <taxon>Bacteria</taxon>
        <taxon>Pseudomonadati</taxon>
        <taxon>Pseudomonadota</taxon>
        <taxon>Alphaproteobacteria</taxon>
        <taxon>Sphingomonadales</taxon>
        <taxon>Sphingomonadaceae</taxon>
        <taxon>Sphingobium</taxon>
    </lineage>
</organism>
<evidence type="ECO:0000313" key="1">
    <source>
        <dbReference type="EMBL" id="RVT43425.1"/>
    </source>
</evidence>
<sequence>MDEEVERLVVSVRADVQGFARDVEAMRGGLEGPLAAGADRAGRAIESGLLRAVRTGAFGFEDLRRVAVGVLDEIARSALRSGIGALGGGSGGGGGLLGLAGSVVGGLLGLPGRATGGPVVGGRGYIVGERGPELFVPTSSGQVVPGGGTGFGMGGGVREVRVVVNVNGAGGDAPRALARSARQVARAVRGAVGD</sequence>
<dbReference type="EMBL" id="RZUL01000001">
    <property type="protein sequence ID" value="RVT43425.1"/>
    <property type="molecule type" value="Genomic_DNA"/>
</dbReference>